<dbReference type="PROSITE" id="PS50931">
    <property type="entry name" value="HTH_LYSR"/>
    <property type="match status" value="1"/>
</dbReference>
<evidence type="ECO:0000313" key="7">
    <source>
        <dbReference type="Proteomes" id="UP000216885"/>
    </source>
</evidence>
<dbReference type="InterPro" id="IPR036390">
    <property type="entry name" value="WH_DNA-bd_sf"/>
</dbReference>
<keyword evidence="4" id="KW-0804">Transcription</keyword>
<dbReference type="InterPro" id="IPR036388">
    <property type="entry name" value="WH-like_DNA-bd_sf"/>
</dbReference>
<dbReference type="PRINTS" id="PR00039">
    <property type="entry name" value="HTHLYSR"/>
</dbReference>
<evidence type="ECO:0000313" key="6">
    <source>
        <dbReference type="EMBL" id="OZI52938.1"/>
    </source>
</evidence>
<comment type="caution">
    <text evidence="6">The sequence shown here is derived from an EMBL/GenBank/DDBJ whole genome shotgun (WGS) entry which is preliminary data.</text>
</comment>
<evidence type="ECO:0000256" key="2">
    <source>
        <dbReference type="ARBA" id="ARBA00023015"/>
    </source>
</evidence>
<organism evidence="6 7">
    <name type="scientific">Bordetella genomosp. 4</name>
    <dbReference type="NCBI Taxonomy" id="463044"/>
    <lineage>
        <taxon>Bacteria</taxon>
        <taxon>Pseudomonadati</taxon>
        <taxon>Pseudomonadota</taxon>
        <taxon>Betaproteobacteria</taxon>
        <taxon>Burkholderiales</taxon>
        <taxon>Alcaligenaceae</taxon>
        <taxon>Bordetella</taxon>
    </lineage>
</organism>
<dbReference type="PANTHER" id="PTHR30427">
    <property type="entry name" value="TRANSCRIPTIONAL ACTIVATOR PROTEIN LYSR"/>
    <property type="match status" value="1"/>
</dbReference>
<dbReference type="AlphaFoldDB" id="A0A261TTE6"/>
<comment type="similarity">
    <text evidence="1">Belongs to the LysR transcriptional regulatory family.</text>
</comment>
<keyword evidence="2" id="KW-0805">Transcription regulation</keyword>
<evidence type="ECO:0000256" key="4">
    <source>
        <dbReference type="ARBA" id="ARBA00023163"/>
    </source>
</evidence>
<dbReference type="Pfam" id="PF00126">
    <property type="entry name" value="HTH_1"/>
    <property type="match status" value="1"/>
</dbReference>
<dbReference type="SUPFAM" id="SSF53850">
    <property type="entry name" value="Periplasmic binding protein-like II"/>
    <property type="match status" value="1"/>
</dbReference>
<feature type="domain" description="HTH lysR-type" evidence="5">
    <location>
        <begin position="1"/>
        <end position="58"/>
    </location>
</feature>
<keyword evidence="3" id="KW-0238">DNA-binding</keyword>
<dbReference type="Gene3D" id="1.10.10.10">
    <property type="entry name" value="Winged helix-like DNA-binding domain superfamily/Winged helix DNA-binding domain"/>
    <property type="match status" value="1"/>
</dbReference>
<dbReference type="PANTHER" id="PTHR30427:SF1">
    <property type="entry name" value="TRANSCRIPTIONAL ACTIVATOR PROTEIN LYSR"/>
    <property type="match status" value="1"/>
</dbReference>
<dbReference type="OrthoDB" id="110033at2"/>
<dbReference type="InterPro" id="IPR000847">
    <property type="entry name" value="LysR_HTH_N"/>
</dbReference>
<dbReference type="SUPFAM" id="SSF46785">
    <property type="entry name" value="Winged helix' DNA-binding domain"/>
    <property type="match status" value="1"/>
</dbReference>
<protein>
    <submittedName>
        <fullName evidence="6">LysR family transcriptional regulator</fullName>
    </submittedName>
</protein>
<dbReference type="Proteomes" id="UP000216885">
    <property type="component" value="Unassembled WGS sequence"/>
</dbReference>
<reference evidence="6 7" key="1">
    <citation type="submission" date="2017-05" db="EMBL/GenBank/DDBJ databases">
        <title>Complete and WGS of Bordetella genogroups.</title>
        <authorList>
            <person name="Spilker T."/>
            <person name="LiPuma J."/>
        </authorList>
    </citation>
    <scope>NUCLEOTIDE SEQUENCE [LARGE SCALE GENOMIC DNA]</scope>
    <source>
        <strain evidence="6 7">AU9919</strain>
    </source>
</reference>
<accession>A0A261TTE6</accession>
<dbReference type="EMBL" id="NEVQ01000020">
    <property type="protein sequence ID" value="OZI52938.1"/>
    <property type="molecule type" value="Genomic_DNA"/>
</dbReference>
<gene>
    <name evidence="6" type="ORF">CAL20_19955</name>
</gene>
<dbReference type="Pfam" id="PF03466">
    <property type="entry name" value="LysR_substrate"/>
    <property type="match status" value="1"/>
</dbReference>
<dbReference type="RefSeq" id="WP_094822814.1">
    <property type="nucleotide sequence ID" value="NZ_NEVO01000014.1"/>
</dbReference>
<dbReference type="GO" id="GO:0009089">
    <property type="term" value="P:lysine biosynthetic process via diaminopimelate"/>
    <property type="evidence" value="ECO:0007669"/>
    <property type="project" value="TreeGrafter"/>
</dbReference>
<dbReference type="GO" id="GO:0010628">
    <property type="term" value="P:positive regulation of gene expression"/>
    <property type="evidence" value="ECO:0007669"/>
    <property type="project" value="TreeGrafter"/>
</dbReference>
<evidence type="ECO:0000256" key="3">
    <source>
        <dbReference type="ARBA" id="ARBA00023125"/>
    </source>
</evidence>
<proteinExistence type="inferred from homology"/>
<dbReference type="InterPro" id="IPR005119">
    <property type="entry name" value="LysR_subst-bd"/>
</dbReference>
<dbReference type="Gene3D" id="3.40.190.290">
    <property type="match status" value="1"/>
</dbReference>
<name>A0A261TTE6_9BORD</name>
<dbReference type="GO" id="GO:0043565">
    <property type="term" value="F:sequence-specific DNA binding"/>
    <property type="evidence" value="ECO:0007669"/>
    <property type="project" value="TreeGrafter"/>
</dbReference>
<evidence type="ECO:0000256" key="1">
    <source>
        <dbReference type="ARBA" id="ARBA00009437"/>
    </source>
</evidence>
<sequence>MDMREIQVFRAVMQAGTTSKAANLLGISQPAISQSIRKLEESSGLRLFERVRGRLVATPEAGALMEEVDRCFAGFELIEHRIRSLKSFGVGRLAIGSLPALGTGFMPRAIAAFGLVDRGLQMSFQIMSSREVLRQVAAGQLDFGLMADELSVAGLEHSVFLRTPGVIAMHSRHPLADKKIIDARDLVEHPFIALNPEDASRRRLEAALQAVDLNLRPMLETPYSNSVCELALNGVGIGMVHPIMALDYLSRGLTIKRLSLEISFTSLLVFRSGTPLSGNAKAMLKVMRIQLENDLKKMQAALD</sequence>
<keyword evidence="7" id="KW-1185">Reference proteome</keyword>
<evidence type="ECO:0000259" key="5">
    <source>
        <dbReference type="PROSITE" id="PS50931"/>
    </source>
</evidence>
<dbReference type="GO" id="GO:0003700">
    <property type="term" value="F:DNA-binding transcription factor activity"/>
    <property type="evidence" value="ECO:0007669"/>
    <property type="project" value="InterPro"/>
</dbReference>